<evidence type="ECO:0000313" key="2">
    <source>
        <dbReference type="Proteomes" id="UP000598297"/>
    </source>
</evidence>
<dbReference type="SUPFAM" id="SSF56112">
    <property type="entry name" value="Protein kinase-like (PK-like)"/>
    <property type="match status" value="1"/>
</dbReference>
<evidence type="ECO:0008006" key="3">
    <source>
        <dbReference type="Google" id="ProtNLM"/>
    </source>
</evidence>
<dbReference type="Proteomes" id="UP000598297">
    <property type="component" value="Unassembled WGS sequence"/>
</dbReference>
<dbReference type="RefSeq" id="WP_161700149.1">
    <property type="nucleotide sequence ID" value="NZ_JAAAHS010000171.1"/>
</dbReference>
<sequence length="272" mass="29653">MFPAPAPEAAHRMHDAYGHARTLLGVAAAEKPQVWGYMGRTLSGPAHDMWLRLVSAPAGKGTGKLWDGPAASRALPHAVRRPELLDLADWDEADWQYRAELYVRAAAPAVSPSPVLDEAPALSEEWWTGLHDSLAALSRVRTERVAVREEYVRRAVPQYTGHTVDSIEWATGHGDLHWANLTAPDMLLLDWEGWGTAPVGYDAAGLLLHSLPVPDVATRVRTEFAALLNAPESRVGQLAACAELLQAAPRVPFYADLEGAVRDHLKALPPVR</sequence>
<reference evidence="1" key="1">
    <citation type="submission" date="2020-01" db="EMBL/GenBank/DDBJ databases">
        <title>Whole-genome analyses of novel actinobacteria.</title>
        <authorList>
            <person name="Sahin N."/>
        </authorList>
    </citation>
    <scope>NUCLEOTIDE SEQUENCE</scope>
    <source>
        <strain evidence="1">YC537</strain>
    </source>
</reference>
<proteinExistence type="predicted"/>
<keyword evidence="2" id="KW-1185">Reference proteome</keyword>
<organism evidence="1 2">
    <name type="scientific">Streptomyces boluensis</name>
    <dbReference type="NCBI Taxonomy" id="1775135"/>
    <lineage>
        <taxon>Bacteria</taxon>
        <taxon>Bacillati</taxon>
        <taxon>Actinomycetota</taxon>
        <taxon>Actinomycetes</taxon>
        <taxon>Kitasatosporales</taxon>
        <taxon>Streptomycetaceae</taxon>
        <taxon>Streptomyces</taxon>
    </lineage>
</organism>
<dbReference type="InterPro" id="IPR011009">
    <property type="entry name" value="Kinase-like_dom_sf"/>
</dbReference>
<dbReference type="AlphaFoldDB" id="A0A964UVX6"/>
<accession>A0A964UVX6</accession>
<comment type="caution">
    <text evidence="1">The sequence shown here is derived from an EMBL/GenBank/DDBJ whole genome shotgun (WGS) entry which is preliminary data.</text>
</comment>
<evidence type="ECO:0000313" key="1">
    <source>
        <dbReference type="EMBL" id="NBE53867.1"/>
    </source>
</evidence>
<dbReference type="OrthoDB" id="3680308at2"/>
<name>A0A964UVX6_9ACTN</name>
<gene>
    <name evidence="1" type="ORF">GUY60_21070</name>
</gene>
<protein>
    <recommendedName>
        <fullName evidence="3">Aminoglycoside phosphotransferase</fullName>
    </recommendedName>
</protein>
<dbReference type="EMBL" id="JAAAHS010000171">
    <property type="protein sequence ID" value="NBE53867.1"/>
    <property type="molecule type" value="Genomic_DNA"/>
</dbReference>